<keyword evidence="5 6" id="KW-0067">ATP-binding</keyword>
<dbReference type="Gene3D" id="1.10.510.10">
    <property type="entry name" value="Transferase(Phosphotransferase) domain 1"/>
    <property type="match status" value="1"/>
</dbReference>
<evidence type="ECO:0000256" key="2">
    <source>
        <dbReference type="ARBA" id="ARBA00022679"/>
    </source>
</evidence>
<evidence type="ECO:0000256" key="3">
    <source>
        <dbReference type="ARBA" id="ARBA00022741"/>
    </source>
</evidence>
<dbReference type="PROSITE" id="PS00108">
    <property type="entry name" value="PROTEIN_KINASE_ST"/>
    <property type="match status" value="1"/>
</dbReference>
<dbReference type="PROSITE" id="PS50011">
    <property type="entry name" value="PROTEIN_KINASE_DOM"/>
    <property type="match status" value="1"/>
</dbReference>
<name>A0ABP0U1B2_9BRYO</name>
<keyword evidence="3 6" id="KW-0547">Nucleotide-binding</keyword>
<dbReference type="InterPro" id="IPR051681">
    <property type="entry name" value="Ser/Thr_Kinases-Pseudokinases"/>
</dbReference>
<feature type="domain" description="Protein kinase" evidence="7">
    <location>
        <begin position="255"/>
        <end position="528"/>
    </location>
</feature>
<keyword evidence="4" id="KW-0418">Kinase</keyword>
<keyword evidence="1" id="KW-0723">Serine/threonine-protein kinase</keyword>
<dbReference type="SUPFAM" id="SSF56112">
    <property type="entry name" value="Protein kinase-like (PK-like)"/>
    <property type="match status" value="1"/>
</dbReference>
<dbReference type="PANTHER" id="PTHR44329">
    <property type="entry name" value="SERINE/THREONINE-PROTEIN KINASE TNNI3K-RELATED"/>
    <property type="match status" value="1"/>
</dbReference>
<gene>
    <name evidence="8" type="ORF">CSSPTR1EN2_LOCUS10053</name>
</gene>
<accession>A0ABP0U1B2</accession>
<dbReference type="PANTHER" id="PTHR44329:SF260">
    <property type="entry name" value="PROTEIN KINASE DOMAIN-CONTAINING PROTEIN"/>
    <property type="match status" value="1"/>
</dbReference>
<feature type="binding site" evidence="6">
    <location>
        <position position="282"/>
    </location>
    <ligand>
        <name>ATP</name>
        <dbReference type="ChEBI" id="CHEBI:30616"/>
    </ligand>
</feature>
<dbReference type="InterPro" id="IPR008271">
    <property type="entry name" value="Ser/Thr_kinase_AS"/>
</dbReference>
<evidence type="ECO:0000256" key="6">
    <source>
        <dbReference type="PROSITE-ProRule" id="PRU10141"/>
    </source>
</evidence>
<dbReference type="Proteomes" id="UP001497512">
    <property type="component" value="Chromosome 17"/>
</dbReference>
<dbReference type="PROSITE" id="PS00107">
    <property type="entry name" value="PROTEIN_KINASE_ATP"/>
    <property type="match status" value="1"/>
</dbReference>
<evidence type="ECO:0000313" key="8">
    <source>
        <dbReference type="EMBL" id="CAK9209764.1"/>
    </source>
</evidence>
<evidence type="ECO:0000256" key="1">
    <source>
        <dbReference type="ARBA" id="ARBA00022527"/>
    </source>
</evidence>
<proteinExistence type="predicted"/>
<dbReference type="InterPro" id="IPR017441">
    <property type="entry name" value="Protein_kinase_ATP_BS"/>
</dbReference>
<dbReference type="SMART" id="SM00220">
    <property type="entry name" value="S_TKc"/>
    <property type="match status" value="1"/>
</dbReference>
<evidence type="ECO:0000256" key="4">
    <source>
        <dbReference type="ARBA" id="ARBA00022777"/>
    </source>
</evidence>
<evidence type="ECO:0000256" key="5">
    <source>
        <dbReference type="ARBA" id="ARBA00022840"/>
    </source>
</evidence>
<evidence type="ECO:0000313" key="9">
    <source>
        <dbReference type="Proteomes" id="UP001497512"/>
    </source>
</evidence>
<dbReference type="EMBL" id="OZ019909">
    <property type="protein sequence ID" value="CAK9209764.1"/>
    <property type="molecule type" value="Genomic_DNA"/>
</dbReference>
<dbReference type="InterPro" id="IPR000719">
    <property type="entry name" value="Prot_kinase_dom"/>
</dbReference>
<keyword evidence="2" id="KW-0808">Transferase</keyword>
<reference evidence="8" key="1">
    <citation type="submission" date="2024-02" db="EMBL/GenBank/DDBJ databases">
        <authorList>
            <consortium name="ELIXIR-Norway"/>
            <consortium name="Elixir Norway"/>
        </authorList>
    </citation>
    <scope>NUCLEOTIDE SEQUENCE</scope>
</reference>
<keyword evidence="9" id="KW-1185">Reference proteome</keyword>
<sequence length="620" mass="69738">MATGLSLALDLCKKTREKCSLISVDNEISTCINKQQCMLLSNKLFEIQQTLDAFLSKLSDKEIASSGSPNLGPATQELVHVLKTAHETVSKHCFCNTKWMESALRQGGDLKETFSEVMYDLQWYILLLRTIFLKWAFQDHCIPPRWLLQPADCDRKLTEADDNTLLTAVKQDEEHLKVLLKDLKGDHSCHAENCTGKHISMQCLATQLLNKFAFRAKFQAWSAMEKMKYHEGLHDVNSNKLNQWPLVLSVGMQDLHKGILLGEGSYGRVHETTWLGETYAMKTPRYGCMEVFKQEIAAVAGLHHPHIMCLVCCAEEEMKCLYIMERMDMSLAQMLEDGPLSLVRCVDLMLQIAEGMNYLHGMGLVHRDLKPENILVKCDKPHAESPVPAPLAEPFWIAKISDFGNTKVKMESTAYGDQTIKIGTTMFMAPEMYGLEPEEKEPEICYPMKADVYSFGLVCLALLNGEPTPFQYTELIPLKMFKDGVRKGKRPQLPDCPVDLSTLIQQCWDGNPVNRPNFHDICTKLRYIKGLLLTGEGRSSPDNNIVVAPSVVTSSATQVEEQCISGLPAAGPVRTMAGRRASSDENIVQYNRINSSPIQGNQCRSWFQAWFPFLTKTVGN</sequence>
<dbReference type="InterPro" id="IPR011009">
    <property type="entry name" value="Kinase-like_dom_sf"/>
</dbReference>
<evidence type="ECO:0000259" key="7">
    <source>
        <dbReference type="PROSITE" id="PS50011"/>
    </source>
</evidence>
<dbReference type="Pfam" id="PF07714">
    <property type="entry name" value="PK_Tyr_Ser-Thr"/>
    <property type="match status" value="1"/>
</dbReference>
<dbReference type="InterPro" id="IPR001245">
    <property type="entry name" value="Ser-Thr/Tyr_kinase_cat_dom"/>
</dbReference>
<organism evidence="8 9">
    <name type="scientific">Sphagnum troendelagicum</name>
    <dbReference type="NCBI Taxonomy" id="128251"/>
    <lineage>
        <taxon>Eukaryota</taxon>
        <taxon>Viridiplantae</taxon>
        <taxon>Streptophyta</taxon>
        <taxon>Embryophyta</taxon>
        <taxon>Bryophyta</taxon>
        <taxon>Sphagnophytina</taxon>
        <taxon>Sphagnopsida</taxon>
        <taxon>Sphagnales</taxon>
        <taxon>Sphagnaceae</taxon>
        <taxon>Sphagnum</taxon>
    </lineage>
</organism>
<protein>
    <recommendedName>
        <fullName evidence="7">Protein kinase domain-containing protein</fullName>
    </recommendedName>
</protein>